<evidence type="ECO:0000256" key="3">
    <source>
        <dbReference type="ARBA" id="ARBA00022985"/>
    </source>
</evidence>
<proteinExistence type="predicted"/>
<reference evidence="5" key="1">
    <citation type="submission" date="2019-11" db="EMBL/GenBank/DDBJ databases">
        <authorList>
            <person name="Feng L."/>
        </authorList>
    </citation>
    <scope>NUCLEOTIDE SEQUENCE</scope>
    <source>
        <strain evidence="5">PdistasonisLFYP31</strain>
    </source>
</reference>
<dbReference type="InterPro" id="IPR004528">
    <property type="entry name" value="KdsB"/>
</dbReference>
<dbReference type="GO" id="GO:0009103">
    <property type="term" value="P:lipopolysaccharide biosynthetic process"/>
    <property type="evidence" value="ECO:0007669"/>
    <property type="project" value="UniProtKB-KW"/>
</dbReference>
<dbReference type="InterPro" id="IPR029044">
    <property type="entry name" value="Nucleotide-diphossugar_trans"/>
</dbReference>
<dbReference type="SUPFAM" id="SSF53448">
    <property type="entry name" value="Nucleotide-diphospho-sugar transferases"/>
    <property type="match status" value="1"/>
</dbReference>
<evidence type="ECO:0000256" key="2">
    <source>
        <dbReference type="ARBA" id="ARBA00022695"/>
    </source>
</evidence>
<protein>
    <submittedName>
        <fullName evidence="5">3-deoxy-manno-octulosonate cytidylyltransferase</fullName>
        <ecNumber evidence="5">2.7.7.38</ecNumber>
    </submittedName>
</protein>
<sequence>MEKVLIVIPARYGSSGLPGKPLVKIKGIEMIKRVSDIADFVCRKNESCSYLVATDDERIVSFCESREIPVMMTSTNCKSGTERCYEAVRKQDTNPGLIINLQGDNPTCPPWILQDLIDTWRKEKADVLTASVLLGWSEYDQLLAMKKETPYSGTTVLVDRLGYALAFSKQTIPAIRKEDQARDLLPKSPVRRHVGLYAYSGRALESYFSLPPSVYERSYIEGLEQMRFLENGIKMRVVDVDYRGRETTSGVDSPEDVKRVEEILEKYGEFDLS</sequence>
<dbReference type="InterPro" id="IPR003329">
    <property type="entry name" value="Cytidylyl_trans"/>
</dbReference>
<dbReference type="NCBIfam" id="NF003952">
    <property type="entry name" value="PRK05450.1-5"/>
    <property type="match status" value="1"/>
</dbReference>
<evidence type="ECO:0000313" key="5">
    <source>
        <dbReference type="EMBL" id="VYT70407.1"/>
    </source>
</evidence>
<dbReference type="GO" id="GO:0008690">
    <property type="term" value="F:3-deoxy-manno-octulosonate cytidylyltransferase activity"/>
    <property type="evidence" value="ECO:0007669"/>
    <property type="project" value="UniProtKB-EC"/>
</dbReference>
<dbReference type="Pfam" id="PF02348">
    <property type="entry name" value="CTP_transf_3"/>
    <property type="match status" value="1"/>
</dbReference>
<dbReference type="Gene3D" id="3.90.550.10">
    <property type="entry name" value="Spore Coat Polysaccharide Biosynthesis Protein SpsA, Chain A"/>
    <property type="match status" value="1"/>
</dbReference>
<dbReference type="Proteomes" id="UP001210126">
    <property type="component" value="Unassembled WGS sequence"/>
</dbReference>
<evidence type="ECO:0000313" key="4">
    <source>
        <dbReference type="EMBL" id="MDB9004750.1"/>
    </source>
</evidence>
<reference evidence="4" key="2">
    <citation type="submission" date="2023-01" db="EMBL/GenBank/DDBJ databases">
        <title>Human gut microbiome strain richness.</title>
        <authorList>
            <person name="Chen-Liaw A."/>
        </authorList>
    </citation>
    <scope>NUCLEOTIDE SEQUENCE</scope>
    <source>
        <strain evidence="4">RTP21484st1_E5_RTP21484_190118</strain>
    </source>
</reference>
<evidence type="ECO:0000256" key="1">
    <source>
        <dbReference type="ARBA" id="ARBA00022679"/>
    </source>
</evidence>
<dbReference type="CDD" id="cd02517">
    <property type="entry name" value="CMP-KDO-Synthetase"/>
    <property type="match status" value="1"/>
</dbReference>
<dbReference type="EMBL" id="JAQMPJ010000004">
    <property type="protein sequence ID" value="MDB9004750.1"/>
    <property type="molecule type" value="Genomic_DNA"/>
</dbReference>
<dbReference type="GO" id="GO:0005829">
    <property type="term" value="C:cytosol"/>
    <property type="evidence" value="ECO:0007669"/>
    <property type="project" value="TreeGrafter"/>
</dbReference>
<keyword evidence="3" id="KW-0448">Lipopolysaccharide biosynthesis</keyword>
<gene>
    <name evidence="5" type="primary">kdsB_1</name>
    <name evidence="5" type="ORF">PDLFYP31_00166</name>
    <name evidence="4" type="ORF">PN599_07030</name>
</gene>
<name>A0A6N2YWT0_PARDI</name>
<dbReference type="EMBL" id="CACRUW010000001">
    <property type="protein sequence ID" value="VYT70407.1"/>
    <property type="molecule type" value="Genomic_DNA"/>
</dbReference>
<keyword evidence="2 5" id="KW-0548">Nucleotidyltransferase</keyword>
<keyword evidence="1 5" id="KW-0808">Transferase</keyword>
<dbReference type="AlphaFoldDB" id="A0A6N2YWT0"/>
<organism evidence="5">
    <name type="scientific">Parabacteroides distasonis</name>
    <dbReference type="NCBI Taxonomy" id="823"/>
    <lineage>
        <taxon>Bacteria</taxon>
        <taxon>Pseudomonadati</taxon>
        <taxon>Bacteroidota</taxon>
        <taxon>Bacteroidia</taxon>
        <taxon>Bacteroidales</taxon>
        <taxon>Tannerellaceae</taxon>
        <taxon>Parabacteroides</taxon>
    </lineage>
</organism>
<dbReference type="EC" id="2.7.7.38" evidence="5"/>
<accession>A0A6N2YWT0</accession>
<dbReference type="PANTHER" id="PTHR42866">
    <property type="entry name" value="3-DEOXY-MANNO-OCTULOSONATE CYTIDYLYLTRANSFERASE"/>
    <property type="match status" value="1"/>
</dbReference>
<dbReference type="RefSeq" id="WP_039848958.1">
    <property type="nucleotide sequence ID" value="NZ_CACRUW010000001.1"/>
</dbReference>
<dbReference type="PANTHER" id="PTHR42866:SF2">
    <property type="entry name" value="3-DEOXY-MANNO-OCTULOSONATE CYTIDYLYLTRANSFERASE, MITOCHONDRIAL"/>
    <property type="match status" value="1"/>
</dbReference>